<name>A0A9N8DHP5_9STRA</name>
<feature type="compositionally biased region" description="Polar residues" evidence="1">
    <location>
        <begin position="188"/>
        <end position="204"/>
    </location>
</feature>
<dbReference type="Gene3D" id="3.40.50.150">
    <property type="entry name" value="Vaccinia Virus protein VP39"/>
    <property type="match status" value="1"/>
</dbReference>
<feature type="region of interest" description="Disordered" evidence="1">
    <location>
        <begin position="187"/>
        <end position="236"/>
    </location>
</feature>
<evidence type="ECO:0000313" key="3">
    <source>
        <dbReference type="Proteomes" id="UP001153069"/>
    </source>
</evidence>
<accession>A0A9N8DHP5</accession>
<evidence type="ECO:0000313" key="2">
    <source>
        <dbReference type="EMBL" id="CAB9502311.1"/>
    </source>
</evidence>
<proteinExistence type="predicted"/>
<reference evidence="2" key="1">
    <citation type="submission" date="2020-06" db="EMBL/GenBank/DDBJ databases">
        <authorList>
            <consortium name="Plant Systems Biology data submission"/>
        </authorList>
    </citation>
    <scope>NUCLEOTIDE SEQUENCE</scope>
    <source>
        <strain evidence="2">D6</strain>
    </source>
</reference>
<protein>
    <submittedName>
        <fullName evidence="2">Uncharacterized protein</fullName>
    </submittedName>
</protein>
<organism evidence="2 3">
    <name type="scientific">Seminavis robusta</name>
    <dbReference type="NCBI Taxonomy" id="568900"/>
    <lineage>
        <taxon>Eukaryota</taxon>
        <taxon>Sar</taxon>
        <taxon>Stramenopiles</taxon>
        <taxon>Ochrophyta</taxon>
        <taxon>Bacillariophyta</taxon>
        <taxon>Bacillariophyceae</taxon>
        <taxon>Bacillariophycidae</taxon>
        <taxon>Naviculales</taxon>
        <taxon>Naviculaceae</taxon>
        <taxon>Seminavis</taxon>
    </lineage>
</organism>
<dbReference type="InterPro" id="IPR010719">
    <property type="entry name" value="MnmM_MeTrfase"/>
</dbReference>
<comment type="caution">
    <text evidence="2">The sequence shown here is derived from an EMBL/GenBank/DDBJ whole genome shotgun (WGS) entry which is preliminary data.</text>
</comment>
<feature type="region of interest" description="Disordered" evidence="1">
    <location>
        <begin position="50"/>
        <end position="78"/>
    </location>
</feature>
<dbReference type="PANTHER" id="PTHR35276:SF1">
    <property type="entry name" value="TRNA (MNM(5)S(2)U34)-METHYLTRANSFERASE, CHLOROPLASTIC"/>
    <property type="match status" value="1"/>
</dbReference>
<keyword evidence="3" id="KW-1185">Reference proteome</keyword>
<dbReference type="Pfam" id="PF06962">
    <property type="entry name" value="rRNA_methylase"/>
    <property type="match status" value="1"/>
</dbReference>
<dbReference type="Proteomes" id="UP001153069">
    <property type="component" value="Unassembled WGS sequence"/>
</dbReference>
<dbReference type="InterPro" id="IPR029063">
    <property type="entry name" value="SAM-dependent_MTases_sf"/>
</dbReference>
<feature type="compositionally biased region" description="Low complexity" evidence="1">
    <location>
        <begin position="91"/>
        <end position="110"/>
    </location>
</feature>
<dbReference type="PANTHER" id="PTHR35276">
    <property type="entry name" value="S-ADENOSYL-L-METHIONINE-DEPENDENT METHYLTRANSFERASES SUPERFAMILY PROTEIN"/>
    <property type="match status" value="1"/>
</dbReference>
<gene>
    <name evidence="2" type="ORF">SEMRO_133_G062960.2</name>
</gene>
<dbReference type="AlphaFoldDB" id="A0A9N8DHP5"/>
<dbReference type="OrthoDB" id="2984at2759"/>
<feature type="region of interest" description="Disordered" evidence="1">
    <location>
        <begin position="90"/>
        <end position="116"/>
    </location>
</feature>
<dbReference type="SUPFAM" id="SSF53335">
    <property type="entry name" value="S-adenosyl-L-methionine-dependent methyltransferases"/>
    <property type="match status" value="1"/>
</dbReference>
<evidence type="ECO:0000256" key="1">
    <source>
        <dbReference type="SAM" id="MobiDB-lite"/>
    </source>
</evidence>
<dbReference type="EMBL" id="CAICTM010000132">
    <property type="protein sequence ID" value="CAB9502311.1"/>
    <property type="molecule type" value="Genomic_DNA"/>
</dbReference>
<feature type="compositionally biased region" description="Polar residues" evidence="1">
    <location>
        <begin position="213"/>
        <end position="236"/>
    </location>
</feature>
<sequence>MAPLGRCFPIRVISSSSRRSLHITRRYAEKQPPLPPQAVQSLLKSALSRAKRTVSETKNEVSTPASSPEEGKENSVSSEELLAGLIRSMDATATTTETNTSTNITIGTNSDDTQTNNIANDLLGFVTSRSRQTILEKQGFSEEETESISADALDALLSLPTAAETNNANSTDTQRSTKQEVANELLGSITNRAKRTFSTTSNRQKNPDKTKQESSTNAQTTTTVAPPQEPQFTPTDLRYNQNPAISLTALAHWLWSSVLRPHDDLAIDATCGNGYDAVGMASILFANEDLYLNRDAKLICMDVQEQACHATHDALSKILSSSTMSRRVQILQQSHAPLLPNTDDETREPGLVVYNLGYLPNSDDKAACTKVESTISSIVDALLSIRTGGMVSIMTYPGSNLQEDLAVRTLLEAAVAMTNTQGPSWEEAIVECSDELEALLTTQLQRMEKGPARTFRVAEHKKIGLPKAPILMTATRIK</sequence>